<sequence length="416" mass="44762">MQLKRVVVTGLGALTPLGNNLDTYWDNLIKGVSGAGPITRFNPEKFKTQFACEVKDYDPLNYFDRKEVRKMDLFTQFAMVAATEAFENSGLDLASIDLSKAGVIWGSGIGGLKTFQDEVMSFAQGDGTPRFNPFFIPKMIADISAGMISIKYGFRGPNFVTVSACASATNAMIDAMTYIKLGKAKVMITGGSEASVTEAGMGGFNSMKALSERNDSPQTASRPFDKDRDGFVLGEGAGALILEEYEHAKARGAKIYAEIVGGGMSADAYHITAPHPEGLGATSVMINALEDAQMKPEEIDYINVHGTSTPLGDMSEVIAIEKVFGEHAYNLNISSTKSMTGHLLGAAGAIEAIAAIKSIEHQIVPPTINHFTDDDQFNPKLNFTFNKAQERTINACLSNTFGFGGHNTSVVFRKLD</sequence>
<evidence type="ECO:0000256" key="10">
    <source>
        <dbReference type="ARBA" id="ARBA00023315"/>
    </source>
</evidence>
<comment type="caution">
    <text evidence="15">The sequence shown here is derived from an EMBL/GenBank/DDBJ whole genome shotgun (WGS) entry which is preliminary data.</text>
</comment>
<dbReference type="GO" id="GO:0005829">
    <property type="term" value="C:cytosol"/>
    <property type="evidence" value="ECO:0007669"/>
    <property type="project" value="TreeGrafter"/>
</dbReference>
<dbReference type="PIRSF" id="PIRSF000447">
    <property type="entry name" value="KAS_II"/>
    <property type="match status" value="1"/>
</dbReference>
<evidence type="ECO:0000256" key="13">
    <source>
        <dbReference type="RuleBase" id="RU003694"/>
    </source>
</evidence>
<keyword evidence="7" id="KW-0276">Fatty acid metabolism</keyword>
<keyword evidence="5 11" id="KW-0444">Lipid biosynthesis</keyword>
<dbReference type="OrthoDB" id="9808669at2"/>
<dbReference type="PATRIC" id="fig|1566026.4.peg.3238"/>
<dbReference type="GO" id="GO:0004315">
    <property type="term" value="F:3-oxoacyl-[acyl-carrier-protein] synthase activity"/>
    <property type="evidence" value="ECO:0007669"/>
    <property type="project" value="UniProtKB-UniRule"/>
</dbReference>
<evidence type="ECO:0000256" key="4">
    <source>
        <dbReference type="ARBA" id="ARBA00014657"/>
    </source>
</evidence>
<dbReference type="GO" id="GO:0006633">
    <property type="term" value="P:fatty acid biosynthetic process"/>
    <property type="evidence" value="ECO:0007669"/>
    <property type="project" value="UniProtKB-UniRule"/>
</dbReference>
<evidence type="ECO:0000256" key="9">
    <source>
        <dbReference type="ARBA" id="ARBA00023160"/>
    </source>
</evidence>
<dbReference type="InterPro" id="IPR018201">
    <property type="entry name" value="Ketoacyl_synth_AS"/>
</dbReference>
<dbReference type="InterPro" id="IPR017568">
    <property type="entry name" value="3-oxoacyl-ACP_synth-2"/>
</dbReference>
<evidence type="ECO:0000256" key="12">
    <source>
        <dbReference type="PIRSR" id="PIRSR000447-1"/>
    </source>
</evidence>
<protein>
    <recommendedName>
        <fullName evidence="4 11">3-oxoacyl-[acyl-carrier-protein] synthase 2</fullName>
        <ecNumber evidence="3 11">2.3.1.179</ecNumber>
    </recommendedName>
</protein>
<dbReference type="RefSeq" id="WP_053223002.1">
    <property type="nucleotide sequence ID" value="NZ_JSVA01000008.1"/>
</dbReference>
<keyword evidence="6 11" id="KW-0808">Transferase</keyword>
<dbReference type="InterPro" id="IPR000794">
    <property type="entry name" value="Beta-ketoacyl_synthase"/>
</dbReference>
<evidence type="ECO:0000256" key="11">
    <source>
        <dbReference type="PIRNR" id="PIRNR000447"/>
    </source>
</evidence>
<evidence type="ECO:0000256" key="8">
    <source>
        <dbReference type="ARBA" id="ARBA00023098"/>
    </source>
</evidence>
<evidence type="ECO:0000256" key="5">
    <source>
        <dbReference type="ARBA" id="ARBA00022516"/>
    </source>
</evidence>
<dbReference type="PANTHER" id="PTHR11712">
    <property type="entry name" value="POLYKETIDE SYNTHASE-RELATED"/>
    <property type="match status" value="1"/>
</dbReference>
<dbReference type="FunFam" id="3.40.47.10:FF:000009">
    <property type="entry name" value="3-oxoacyl-[acyl-carrier-protein] synthase 2"/>
    <property type="match status" value="1"/>
</dbReference>
<dbReference type="PROSITE" id="PS52004">
    <property type="entry name" value="KS3_2"/>
    <property type="match status" value="1"/>
</dbReference>
<keyword evidence="8" id="KW-0443">Lipid metabolism</keyword>
<dbReference type="Gene3D" id="3.40.47.10">
    <property type="match status" value="1"/>
</dbReference>
<dbReference type="InterPro" id="IPR020841">
    <property type="entry name" value="PKS_Beta-ketoAc_synthase_dom"/>
</dbReference>
<organism evidence="15 16">
    <name type="scientific">Roseivirga seohaensis subsp. aquiponti</name>
    <dbReference type="NCBI Taxonomy" id="1566026"/>
    <lineage>
        <taxon>Bacteria</taxon>
        <taxon>Pseudomonadati</taxon>
        <taxon>Bacteroidota</taxon>
        <taxon>Cytophagia</taxon>
        <taxon>Cytophagales</taxon>
        <taxon>Roseivirgaceae</taxon>
        <taxon>Roseivirga</taxon>
    </lineage>
</organism>
<dbReference type="InterPro" id="IPR014031">
    <property type="entry name" value="Ketoacyl_synth_C"/>
</dbReference>
<feature type="domain" description="Ketosynthase family 3 (KS3)" evidence="14">
    <location>
        <begin position="3"/>
        <end position="414"/>
    </location>
</feature>
<dbReference type="SMART" id="SM00825">
    <property type="entry name" value="PKS_KS"/>
    <property type="match status" value="1"/>
</dbReference>
<evidence type="ECO:0000313" key="15">
    <source>
        <dbReference type="EMBL" id="KOF03086.1"/>
    </source>
</evidence>
<comment type="pathway">
    <text evidence="1 11">Lipid metabolism; fatty acid biosynthesis.</text>
</comment>
<dbReference type="InterPro" id="IPR016039">
    <property type="entry name" value="Thiolase-like"/>
</dbReference>
<evidence type="ECO:0000256" key="6">
    <source>
        <dbReference type="ARBA" id="ARBA00022679"/>
    </source>
</evidence>
<evidence type="ECO:0000256" key="1">
    <source>
        <dbReference type="ARBA" id="ARBA00005194"/>
    </source>
</evidence>
<feature type="active site" description="For beta-ketoacyl synthase activity" evidence="12">
    <location>
        <position position="165"/>
    </location>
</feature>
<keyword evidence="16" id="KW-1185">Reference proteome</keyword>
<comment type="function">
    <text evidence="11">Involved in the type II fatty acid elongation cycle. Catalyzes the elongation of a wide range of acyl-ACP by the addition of two carbons from malonyl-ACP to an acyl acceptor. Can efficiently catalyze the conversion of palmitoleoyl-ACP (cis-hexadec-9-enoyl-ACP) to cis-vaccenoyl-ACP (cis-octadec-11-enoyl-ACP), an essential step in the thermal regulation of fatty acid composition.</text>
</comment>
<reference evidence="16" key="1">
    <citation type="submission" date="2014-11" db="EMBL/GenBank/DDBJ databases">
        <title>Genome sequencing of Roseivirga sp. D-25.</title>
        <authorList>
            <person name="Selvaratnam C."/>
            <person name="Thevarajoo S."/>
            <person name="Goh K.M."/>
            <person name="Eee R."/>
            <person name="Chan K.-G."/>
            <person name="Chong C.S."/>
        </authorList>
    </citation>
    <scope>NUCLEOTIDE SEQUENCE [LARGE SCALE GENOMIC DNA]</scope>
    <source>
        <strain evidence="16">D-25</strain>
    </source>
</reference>
<dbReference type="SUPFAM" id="SSF53901">
    <property type="entry name" value="Thiolase-like"/>
    <property type="match status" value="1"/>
</dbReference>
<comment type="catalytic activity">
    <reaction evidence="11">
        <text>(9Z)-hexadecenoyl-[ACP] + malonyl-[ACP] + H(+) = 3-oxo-(11Z)-octadecenoyl-[ACP] + holo-[ACP] + CO2</text>
        <dbReference type="Rhea" id="RHEA:55040"/>
        <dbReference type="Rhea" id="RHEA-COMP:9623"/>
        <dbReference type="Rhea" id="RHEA-COMP:9685"/>
        <dbReference type="Rhea" id="RHEA-COMP:10800"/>
        <dbReference type="Rhea" id="RHEA-COMP:14074"/>
        <dbReference type="ChEBI" id="CHEBI:15378"/>
        <dbReference type="ChEBI" id="CHEBI:16526"/>
        <dbReference type="ChEBI" id="CHEBI:64479"/>
        <dbReference type="ChEBI" id="CHEBI:78449"/>
        <dbReference type="ChEBI" id="CHEBI:83989"/>
        <dbReference type="ChEBI" id="CHEBI:138538"/>
        <dbReference type="EC" id="2.3.1.179"/>
    </reaction>
</comment>
<comment type="catalytic activity">
    <reaction evidence="11">
        <text>a fatty acyl-[ACP] + malonyl-[ACP] + H(+) = a 3-oxoacyl-[ACP] + holo-[ACP] + CO2</text>
        <dbReference type="Rhea" id="RHEA:22836"/>
        <dbReference type="Rhea" id="RHEA-COMP:9623"/>
        <dbReference type="Rhea" id="RHEA-COMP:9685"/>
        <dbReference type="Rhea" id="RHEA-COMP:9916"/>
        <dbReference type="Rhea" id="RHEA-COMP:14125"/>
        <dbReference type="ChEBI" id="CHEBI:15378"/>
        <dbReference type="ChEBI" id="CHEBI:16526"/>
        <dbReference type="ChEBI" id="CHEBI:64479"/>
        <dbReference type="ChEBI" id="CHEBI:78449"/>
        <dbReference type="ChEBI" id="CHEBI:78776"/>
        <dbReference type="ChEBI" id="CHEBI:138651"/>
    </reaction>
</comment>
<accession>A0A0L8ALG8</accession>
<name>A0A0L8ALG8_9BACT</name>
<evidence type="ECO:0000259" key="14">
    <source>
        <dbReference type="PROSITE" id="PS52004"/>
    </source>
</evidence>
<keyword evidence="9 11" id="KW-0275">Fatty acid biosynthesis</keyword>
<dbReference type="InterPro" id="IPR014030">
    <property type="entry name" value="Ketoacyl_synth_N"/>
</dbReference>
<dbReference type="Pfam" id="PF00109">
    <property type="entry name" value="ketoacyl-synt"/>
    <property type="match status" value="1"/>
</dbReference>
<dbReference type="EC" id="2.3.1.179" evidence="3 11"/>
<dbReference type="NCBIfam" id="NF005589">
    <property type="entry name" value="PRK07314.1"/>
    <property type="match status" value="1"/>
</dbReference>
<evidence type="ECO:0000256" key="2">
    <source>
        <dbReference type="ARBA" id="ARBA00008467"/>
    </source>
</evidence>
<dbReference type="Pfam" id="PF02801">
    <property type="entry name" value="Ketoacyl-synt_C"/>
    <property type="match status" value="1"/>
</dbReference>
<dbReference type="UniPathway" id="UPA00094"/>
<dbReference type="PROSITE" id="PS00606">
    <property type="entry name" value="KS3_1"/>
    <property type="match status" value="1"/>
</dbReference>
<dbReference type="NCBIfam" id="TIGR03150">
    <property type="entry name" value="fabF"/>
    <property type="match status" value="1"/>
</dbReference>
<keyword evidence="10 11" id="KW-0012">Acyltransferase</keyword>
<gene>
    <name evidence="15" type="ORF">OB69_07050</name>
</gene>
<dbReference type="EMBL" id="JSVA01000008">
    <property type="protein sequence ID" value="KOF03086.1"/>
    <property type="molecule type" value="Genomic_DNA"/>
</dbReference>
<comment type="similarity">
    <text evidence="2 11 13">Belongs to the thiolase-like superfamily. Beta-ketoacyl-ACP synthases family.</text>
</comment>
<dbReference type="PANTHER" id="PTHR11712:SF336">
    <property type="entry name" value="3-OXOACYL-[ACYL-CARRIER-PROTEIN] SYNTHASE, MITOCHONDRIAL"/>
    <property type="match status" value="1"/>
</dbReference>
<dbReference type="AlphaFoldDB" id="A0A0L8ALG8"/>
<dbReference type="CDD" id="cd00834">
    <property type="entry name" value="KAS_I_II"/>
    <property type="match status" value="1"/>
</dbReference>
<evidence type="ECO:0000256" key="7">
    <source>
        <dbReference type="ARBA" id="ARBA00022832"/>
    </source>
</evidence>
<dbReference type="Proteomes" id="UP000036908">
    <property type="component" value="Unassembled WGS sequence"/>
</dbReference>
<evidence type="ECO:0000256" key="3">
    <source>
        <dbReference type="ARBA" id="ARBA00012356"/>
    </source>
</evidence>
<evidence type="ECO:0000313" key="16">
    <source>
        <dbReference type="Proteomes" id="UP000036908"/>
    </source>
</evidence>
<proteinExistence type="inferred from homology"/>